<dbReference type="InterPro" id="IPR051794">
    <property type="entry name" value="PG_Endopeptidase_C40"/>
</dbReference>
<dbReference type="PANTHER" id="PTHR47359">
    <property type="entry name" value="PEPTIDOGLYCAN DL-ENDOPEPTIDASE CWLO"/>
    <property type="match status" value="1"/>
</dbReference>
<sequence length="999" mass="109517">MKRKQITAIVLSAVLAFGTAGTSLAAAPGVEYQTAVLEEGQSSQEVTDGTGEETQLPGEGAGENDGTVTEPGQTPAEGEDQEPSGSDETANPGNPSGEEGTEQPGDSQDQGESGETGDEGNTGESGNPEDPGEVEEPTAPVLMYRAHVQSYGWNEWAENQEDTWIGTEGEAKRLEALELKIDGAEGEDGIEYRAHVQSYGWQDWKKNGETAGTTGQTKRLEAVQIRLTGTLAEKYDIYYRTHVESYGWLNWTSNGEKSGSLGYAKRLEAIEIRLVEKGGAAPEGEGDSYKYPVISYNAHSQSIGWQGERFNGQQAGVTGQAKRMEAIKIKLPDSEYEGGIEYQTHVQSIGWQGWKKNGELAGTTGQAKRLEAIQIRLTGDMADYYDIYYRAHVQSYGWLGWTSNGEKAGSAGYGKRLEALEIRLVKKGDEAPEIGAESYKYSLVSYSAHSQSVGWQTAKYDNEVAGVTGQAKRLEAIKIQIPDNTYEGSIEYRTFVQSYGWQDWKRDGQIAGTTDQAKRMEAIQIQLTGALKDHYDVYYSVHMSKIGWINYASNGEIAGSTDLSKRIEAIRIQLVEKGGKAPDTSGQKYIEGYQTADFTYSGTIQGKGDSGAVQMGGTLGTTGQGKRLENITLHLNRRTENMPEGEITYATHLSSLGWQEATGLDTVNGCTDGKYGMEAVKISLSGDLAKYYDIYYRAHVEKYGWLGWAKNGQAAGTTDIGYRLEALQIRLVSKDANAPGPNSNYYTNLKKRRYQNPSQYYQIKDSITLTGGGYNLSYGFEGVKVMQVIRRLGLGSGIGMGGAFYGTNVQNAVRNFQRKNGLSQTGNVDLLTWLKLGFNQVQWEQWGAYVSPMKVNRDSTRSDHIEAMISTAYSYMGTAYVIGASGPPGTGIDCSGLVMQALYGAGLDISPINPVRHAHPGYEYESRNMWASPKFKHVPYSQRQRGDLIFYQNSSGVVIHVAIYLGNNQVIESWPNQVVVWPVQNGQRSNIKGVVRPFV</sequence>
<feature type="region of interest" description="Disordered" evidence="5">
    <location>
        <begin position="36"/>
        <end position="135"/>
    </location>
</feature>
<gene>
    <name evidence="8" type="ORF">Lac1_12140</name>
</gene>
<name>A0ABM8I250_9FIRM</name>
<feature type="compositionally biased region" description="Polar residues" evidence="5">
    <location>
        <begin position="83"/>
        <end position="94"/>
    </location>
</feature>
<accession>A0ABM8I250</accession>
<evidence type="ECO:0000256" key="5">
    <source>
        <dbReference type="SAM" id="MobiDB-lite"/>
    </source>
</evidence>
<evidence type="ECO:0000259" key="7">
    <source>
        <dbReference type="PROSITE" id="PS51935"/>
    </source>
</evidence>
<evidence type="ECO:0000313" key="9">
    <source>
        <dbReference type="Proteomes" id="UP001305815"/>
    </source>
</evidence>
<feature type="chain" id="PRO_5045633842" description="NlpC/P60 domain-containing protein" evidence="6">
    <location>
        <begin position="26"/>
        <end position="999"/>
    </location>
</feature>
<dbReference type="PANTHER" id="PTHR47359:SF3">
    <property type="entry name" value="NLP_P60 DOMAIN-CONTAINING PROTEIN-RELATED"/>
    <property type="match status" value="1"/>
</dbReference>
<evidence type="ECO:0000256" key="2">
    <source>
        <dbReference type="ARBA" id="ARBA00022670"/>
    </source>
</evidence>
<dbReference type="InterPro" id="IPR006637">
    <property type="entry name" value="ChW"/>
</dbReference>
<evidence type="ECO:0000256" key="6">
    <source>
        <dbReference type="SAM" id="SignalP"/>
    </source>
</evidence>
<dbReference type="InterPro" id="IPR036365">
    <property type="entry name" value="PGBD-like_sf"/>
</dbReference>
<dbReference type="PROSITE" id="PS51935">
    <property type="entry name" value="NLPC_P60"/>
    <property type="match status" value="1"/>
</dbReference>
<dbReference type="Proteomes" id="UP001305815">
    <property type="component" value="Chromosome"/>
</dbReference>
<feature type="domain" description="NlpC/P60" evidence="7">
    <location>
        <begin position="862"/>
        <end position="999"/>
    </location>
</feature>
<keyword evidence="9" id="KW-1185">Reference proteome</keyword>
<dbReference type="Gene3D" id="3.90.1720.10">
    <property type="entry name" value="endopeptidase domain like (from Nostoc punctiforme)"/>
    <property type="match status" value="1"/>
</dbReference>
<dbReference type="SUPFAM" id="SSF47090">
    <property type="entry name" value="PGBD-like"/>
    <property type="match status" value="1"/>
</dbReference>
<keyword evidence="6" id="KW-0732">Signal</keyword>
<dbReference type="InterPro" id="IPR000064">
    <property type="entry name" value="NLP_P60_dom"/>
</dbReference>
<dbReference type="InterPro" id="IPR038765">
    <property type="entry name" value="Papain-like_cys_pep_sf"/>
</dbReference>
<dbReference type="Pfam" id="PF00877">
    <property type="entry name" value="NLPC_P60"/>
    <property type="match status" value="1"/>
</dbReference>
<dbReference type="Pfam" id="PF01471">
    <property type="entry name" value="PG_binding_1"/>
    <property type="match status" value="1"/>
</dbReference>
<dbReference type="SUPFAM" id="SSF54001">
    <property type="entry name" value="Cysteine proteinases"/>
    <property type="match status" value="1"/>
</dbReference>
<feature type="signal peptide" evidence="6">
    <location>
        <begin position="1"/>
        <end position="25"/>
    </location>
</feature>
<evidence type="ECO:0000256" key="4">
    <source>
        <dbReference type="ARBA" id="ARBA00022807"/>
    </source>
</evidence>
<dbReference type="Gene3D" id="1.10.101.10">
    <property type="entry name" value="PGBD-like superfamily/PGBD"/>
    <property type="match status" value="1"/>
</dbReference>
<dbReference type="SMART" id="SM00728">
    <property type="entry name" value="ChW"/>
    <property type="match status" value="11"/>
</dbReference>
<comment type="similarity">
    <text evidence="1">Belongs to the peptidase C40 family.</text>
</comment>
<dbReference type="InterPro" id="IPR002477">
    <property type="entry name" value="Peptidoglycan-bd-like"/>
</dbReference>
<evidence type="ECO:0000313" key="8">
    <source>
        <dbReference type="EMBL" id="BDZ77031.1"/>
    </source>
</evidence>
<organism evidence="8 9">
    <name type="scientific">Claveliimonas bilis</name>
    <dbReference type="NCBI Taxonomy" id="3028070"/>
    <lineage>
        <taxon>Bacteria</taxon>
        <taxon>Bacillati</taxon>
        <taxon>Bacillota</taxon>
        <taxon>Clostridia</taxon>
        <taxon>Lachnospirales</taxon>
        <taxon>Lachnospiraceae</taxon>
        <taxon>Claveliimonas</taxon>
    </lineage>
</organism>
<keyword evidence="4" id="KW-0788">Thiol protease</keyword>
<reference evidence="9" key="1">
    <citation type="journal article" date="2023" name="Int. J. Syst. Evol. Microbiol.">
        <title>Claveliimonas bilis gen. nov., sp. nov., deoxycholic acid-producing bacteria isolated from human faeces, and reclassification of Sellimonas monacensis Zenner et al. 2021 as Claveliimonas monacensis comb. nov.</title>
        <authorList>
            <person name="Hisatomi A."/>
            <person name="Kastawa N.W.E.P.G."/>
            <person name="Song I."/>
            <person name="Ohkuma M."/>
            <person name="Fukiya S."/>
            <person name="Sakamoto M."/>
        </authorList>
    </citation>
    <scope>NUCLEOTIDE SEQUENCE [LARGE SCALE GENOMIC DNA]</scope>
    <source>
        <strain evidence="9">12BBH14</strain>
    </source>
</reference>
<dbReference type="InterPro" id="IPR036366">
    <property type="entry name" value="PGBDSf"/>
</dbReference>
<proteinExistence type="inferred from homology"/>
<feature type="compositionally biased region" description="Polar residues" evidence="5">
    <location>
        <begin position="104"/>
        <end position="113"/>
    </location>
</feature>
<dbReference type="EMBL" id="AP027742">
    <property type="protein sequence ID" value="BDZ77031.1"/>
    <property type="molecule type" value="Genomic_DNA"/>
</dbReference>
<keyword evidence="2" id="KW-0645">Protease</keyword>
<protein>
    <recommendedName>
        <fullName evidence="7">NlpC/P60 domain-containing protein</fullName>
    </recommendedName>
</protein>
<keyword evidence="3" id="KW-0378">Hydrolase</keyword>
<dbReference type="RefSeq" id="WP_316266672.1">
    <property type="nucleotide sequence ID" value="NZ_AP027742.1"/>
</dbReference>
<evidence type="ECO:0000256" key="3">
    <source>
        <dbReference type="ARBA" id="ARBA00022801"/>
    </source>
</evidence>
<dbReference type="Pfam" id="PF07538">
    <property type="entry name" value="ChW"/>
    <property type="match status" value="11"/>
</dbReference>
<evidence type="ECO:0000256" key="1">
    <source>
        <dbReference type="ARBA" id="ARBA00007074"/>
    </source>
</evidence>